<dbReference type="Pfam" id="PF00226">
    <property type="entry name" value="DnaJ"/>
    <property type="match status" value="1"/>
</dbReference>
<dbReference type="InterPro" id="IPR036869">
    <property type="entry name" value="J_dom_sf"/>
</dbReference>
<dbReference type="STRING" id="237631.A0A0D1CYP5"/>
<dbReference type="FunCoup" id="A0A0D1CYP5">
    <property type="interactions" value="2"/>
</dbReference>
<evidence type="ECO:0000256" key="6">
    <source>
        <dbReference type="ARBA" id="ARBA00022801"/>
    </source>
</evidence>
<gene>
    <name evidence="10" type="ORF">UMAG_01327</name>
</gene>
<dbReference type="Gene3D" id="3.10.660.10">
    <property type="entry name" value="DPH Zinc finger"/>
    <property type="match status" value="1"/>
</dbReference>
<proteinExistence type="inferred from homology"/>
<dbReference type="AlphaFoldDB" id="A0A0D1CYP5"/>
<dbReference type="InParanoid" id="A0A0D1CYP5"/>
<dbReference type="EMBL" id="CM003141">
    <property type="protein sequence ID" value="KIS71428.1"/>
    <property type="molecule type" value="Genomic_DNA"/>
</dbReference>
<dbReference type="SUPFAM" id="SSF46565">
    <property type="entry name" value="Chaperone J-domain"/>
    <property type="match status" value="1"/>
</dbReference>
<dbReference type="SUPFAM" id="SSF144217">
    <property type="entry name" value="CSL zinc finger"/>
    <property type="match status" value="1"/>
</dbReference>
<evidence type="ECO:0000313" key="10">
    <source>
        <dbReference type="EMBL" id="KIS71428.1"/>
    </source>
</evidence>
<organism evidence="10 11">
    <name type="scientific">Mycosarcoma maydis</name>
    <name type="common">Corn smut fungus</name>
    <name type="synonym">Ustilago maydis</name>
    <dbReference type="NCBI Taxonomy" id="5270"/>
    <lineage>
        <taxon>Eukaryota</taxon>
        <taxon>Fungi</taxon>
        <taxon>Dikarya</taxon>
        <taxon>Basidiomycota</taxon>
        <taxon>Ustilaginomycotina</taxon>
        <taxon>Ustilaginomycetes</taxon>
        <taxon>Ustilaginales</taxon>
        <taxon>Ustilaginaceae</taxon>
        <taxon>Mycosarcoma</taxon>
    </lineage>
</organism>
<feature type="domain" description="J" evidence="8">
    <location>
        <begin position="432"/>
        <end position="517"/>
    </location>
</feature>
<dbReference type="Gene3D" id="3.40.50.1820">
    <property type="entry name" value="alpha/beta hydrolase"/>
    <property type="match status" value="1"/>
</dbReference>
<dbReference type="PROSITE" id="PS51074">
    <property type="entry name" value="DPH_MB"/>
    <property type="match status" value="1"/>
</dbReference>
<dbReference type="InterPro" id="IPR001623">
    <property type="entry name" value="DnaJ_domain"/>
</dbReference>
<dbReference type="CDD" id="cd06257">
    <property type="entry name" value="DnaJ"/>
    <property type="match status" value="1"/>
</dbReference>
<reference evidence="10 11" key="1">
    <citation type="journal article" date="2006" name="Nature">
        <title>Insights from the genome of the biotrophic fungal plant pathogen Ustilago maydis.</title>
        <authorList>
            <person name="Kamper J."/>
            <person name="Kahmann R."/>
            <person name="Bolker M."/>
            <person name="Ma L.J."/>
            <person name="Brefort T."/>
            <person name="Saville B.J."/>
            <person name="Banuett F."/>
            <person name="Kronstad J.W."/>
            <person name="Gold S.E."/>
            <person name="Muller O."/>
            <person name="Perlin M.H."/>
            <person name="Wosten H.A."/>
            <person name="de Vries R."/>
            <person name="Ruiz-Herrera J."/>
            <person name="Reynaga-Pena C.G."/>
            <person name="Snetselaar K."/>
            <person name="McCann M."/>
            <person name="Perez-Martin J."/>
            <person name="Feldbrugge M."/>
            <person name="Basse C.W."/>
            <person name="Steinberg G."/>
            <person name="Ibeas J.I."/>
            <person name="Holloman W."/>
            <person name="Guzman P."/>
            <person name="Farman M."/>
            <person name="Stajich J.E."/>
            <person name="Sentandreu R."/>
            <person name="Gonzalez-Prieto J.M."/>
            <person name="Kennell J.C."/>
            <person name="Molina L."/>
            <person name="Schirawski J."/>
            <person name="Mendoza-Mendoza A."/>
            <person name="Greilinger D."/>
            <person name="Munch K."/>
            <person name="Rossel N."/>
            <person name="Scherer M."/>
            <person name="Vranes M."/>
            <person name="Ladendorf O."/>
            <person name="Vincon V."/>
            <person name="Fuchs U."/>
            <person name="Sandrock B."/>
            <person name="Meng S."/>
            <person name="Ho E.C."/>
            <person name="Cahill M.J."/>
            <person name="Boyce K.J."/>
            <person name="Klose J."/>
            <person name="Klosterman S.J."/>
            <person name="Deelstra H.J."/>
            <person name="Ortiz-Castellanos L."/>
            <person name="Li W."/>
            <person name="Sanchez-Alonso P."/>
            <person name="Schreier P.H."/>
            <person name="Hauser-Hahn I."/>
            <person name="Vaupel M."/>
            <person name="Koopmann E."/>
            <person name="Friedrich G."/>
            <person name="Voss H."/>
            <person name="Schluter T."/>
            <person name="Margolis J."/>
            <person name="Platt D."/>
            <person name="Swimmer C."/>
            <person name="Gnirke A."/>
            <person name="Chen F."/>
            <person name="Vysotskaia V."/>
            <person name="Mannhaupt G."/>
            <person name="Guldener U."/>
            <person name="Munsterkotter M."/>
            <person name="Haase D."/>
            <person name="Oesterheld M."/>
            <person name="Mewes H.W."/>
            <person name="Mauceli E.W."/>
            <person name="DeCaprio D."/>
            <person name="Wade C.M."/>
            <person name="Butler J."/>
            <person name="Young S."/>
            <person name="Jaffe D.B."/>
            <person name="Calvo S."/>
            <person name="Nusbaum C."/>
            <person name="Galagan J."/>
            <person name="Birren B.W."/>
        </authorList>
    </citation>
    <scope>NUCLEOTIDE SEQUENCE [LARGE SCALE GENOMIC DNA]</scope>
    <source>
        <strain evidence="11">DSM 14603 / FGSC 9021 / UM521</strain>
    </source>
</reference>
<dbReference type="InterPro" id="IPR036671">
    <property type="entry name" value="DPH_MB_sf"/>
</dbReference>
<dbReference type="InterPro" id="IPR007872">
    <property type="entry name" value="DPH_MB_dom"/>
</dbReference>
<keyword evidence="7" id="KW-0408">Iron</keyword>
<sequence length="764" mass="86511">MGQTSSTFVDHDAANVDIPGKGKLIGRVGKDKTTGQLKSQRYAGIPFAQAPLGPLRWKRPQPLPPSFRYDSDGRKYVDFAAQSLQPTNYALTNGITFPDAPTFPQSEDCLYLNVWCPVQADGSRPPGKRPVLFFIHGGWLQVGNAKFSPNADPSDLLHAAGLDAVIVTTAYRLNVFGFLAHDALRNEDPDHLTGNYGFWDQRAALEWVYHNIEHFGGDPTNITVSGLSAGAHSTHMQLMHEFDLSTQDACYNPMIRRIFLQSNAAIWPSKSVTETRDQFDELATLLDLPAHLSDIEKIARLRDVDALALVRVLETMNMHTFRATRDTRNQAFVKQDWTSAMMDGRLAGWCQQQGVWFVIGECADEEWVYRNINTPTDQADLVRQVNNYYMLSLVEKMLPYYGVKMDQQTARNDQQSFKGSTSSARSTGEEASLYQVLGVKPYATSAEIRAAYLAQVRRYHPDKLQQLAGSHTPCQFPSIDAGTVTDVLSCDELIRQLNHAYKVLGDDQLRMQYDESLAAAHACTESRSPRISATVEFESFHVSETQDSVAFSYPCRCGSTYNMAEDQVHDRVQVIGCDGCSEFIHVRYDDDDHDHDDEDGPHLADTAAWLTPHNVAHIFGRVCSDSQVYIAQRMLIHDLVAGGLSPDRILRYRINYRARAIDGALSAYRGVSHSFDDYIWWFSCLQPDEQVWIKQWLTPWILFVSGQEEQASREWYKGHVADPRLIRVLEHNGRLSVQADERWAEKDKLIEQMMRLRNELVQEW</sequence>
<evidence type="ECO:0000259" key="9">
    <source>
        <dbReference type="PROSITE" id="PS51074"/>
    </source>
</evidence>
<evidence type="ECO:0000256" key="5">
    <source>
        <dbReference type="ARBA" id="ARBA00022723"/>
    </source>
</evidence>
<dbReference type="SUPFAM" id="SSF53474">
    <property type="entry name" value="alpha/beta-Hydrolases"/>
    <property type="match status" value="1"/>
</dbReference>
<dbReference type="Pfam" id="PF05207">
    <property type="entry name" value="Zn_ribbon_CSL"/>
    <property type="match status" value="1"/>
</dbReference>
<dbReference type="PROSITE" id="PS00941">
    <property type="entry name" value="CARBOXYLESTERASE_B_2"/>
    <property type="match status" value="1"/>
</dbReference>
<dbReference type="Pfam" id="PF00135">
    <property type="entry name" value="COesterase"/>
    <property type="match status" value="1"/>
</dbReference>
<dbReference type="OMA" id="RINYRAR"/>
<protein>
    <recommendedName>
        <fullName evidence="4">Diphthamide biosynthesis protein 4</fullName>
    </recommendedName>
</protein>
<dbReference type="PANTHER" id="PTHR43142">
    <property type="entry name" value="CARBOXYLIC ESTER HYDROLASE"/>
    <property type="match status" value="1"/>
</dbReference>
<dbReference type="GO" id="GO:0016787">
    <property type="term" value="F:hydrolase activity"/>
    <property type="evidence" value="ECO:0007669"/>
    <property type="project" value="UniProtKB-KW"/>
</dbReference>
<dbReference type="GeneID" id="23562389"/>
<comment type="similarity">
    <text evidence="2">Belongs to the type-B carboxylesterase/lipase family.</text>
</comment>
<dbReference type="RefSeq" id="XP_011387233.1">
    <property type="nucleotide sequence ID" value="XM_011388931.1"/>
</dbReference>
<dbReference type="InterPro" id="IPR019826">
    <property type="entry name" value="Carboxylesterase_B_AS"/>
</dbReference>
<dbReference type="eggNOG" id="KOG1516">
    <property type="taxonomic scope" value="Eukaryota"/>
</dbReference>
<feature type="domain" description="DPH-type MB" evidence="9">
    <location>
        <begin position="531"/>
        <end position="589"/>
    </location>
</feature>
<dbReference type="VEuPathDB" id="FungiDB:UMAG_01327"/>
<dbReference type="KEGG" id="uma:UMAG_01327"/>
<name>A0A0D1CYP5_MYCMD</name>
<dbReference type="Proteomes" id="UP000000561">
    <property type="component" value="Chromosome 2"/>
</dbReference>
<dbReference type="PROSITE" id="PS50076">
    <property type="entry name" value="DNAJ_2"/>
    <property type="match status" value="1"/>
</dbReference>
<dbReference type="GO" id="GO:0046872">
    <property type="term" value="F:metal ion binding"/>
    <property type="evidence" value="ECO:0007669"/>
    <property type="project" value="UniProtKB-KW"/>
</dbReference>
<accession>A0A0D1CYP5</accession>
<evidence type="ECO:0000259" key="8">
    <source>
        <dbReference type="PROSITE" id="PS50076"/>
    </source>
</evidence>
<evidence type="ECO:0000256" key="7">
    <source>
        <dbReference type="ARBA" id="ARBA00023004"/>
    </source>
</evidence>
<dbReference type="eggNOG" id="KOG0715">
    <property type="taxonomic scope" value="Eukaryota"/>
</dbReference>
<keyword evidence="5" id="KW-0479">Metal-binding</keyword>
<dbReference type="InterPro" id="IPR002018">
    <property type="entry name" value="CarbesteraseB"/>
</dbReference>
<evidence type="ECO:0000256" key="1">
    <source>
        <dbReference type="ARBA" id="ARBA00003474"/>
    </source>
</evidence>
<evidence type="ECO:0000256" key="3">
    <source>
        <dbReference type="ARBA" id="ARBA00006169"/>
    </source>
</evidence>
<keyword evidence="11" id="KW-1185">Reference proteome</keyword>
<dbReference type="PRINTS" id="PR00625">
    <property type="entry name" value="JDOMAIN"/>
</dbReference>
<comment type="function">
    <text evidence="1">Required for the first step of diphthamide biosynthesis, the transfer of 3-amino-3-carboxypropyl from S-adenosyl-L-methionine to a histidine residue. Diphthamide is a post-translational modification of histidine which occurs in elongation factor 2.</text>
</comment>
<evidence type="ECO:0000313" key="11">
    <source>
        <dbReference type="Proteomes" id="UP000000561"/>
    </source>
</evidence>
<evidence type="ECO:0000256" key="4">
    <source>
        <dbReference type="ARBA" id="ARBA00021797"/>
    </source>
</evidence>
<evidence type="ECO:0000256" key="2">
    <source>
        <dbReference type="ARBA" id="ARBA00005964"/>
    </source>
</evidence>
<keyword evidence="6" id="KW-0378">Hydrolase</keyword>
<dbReference type="OrthoDB" id="6846267at2759"/>
<dbReference type="PROSITE" id="PS00122">
    <property type="entry name" value="CARBOXYLESTERASE_B_1"/>
    <property type="match status" value="1"/>
</dbReference>
<comment type="similarity">
    <text evidence="3">Belongs to the DPH4 family.</text>
</comment>
<dbReference type="InterPro" id="IPR029058">
    <property type="entry name" value="AB_hydrolase_fold"/>
</dbReference>
<dbReference type="InterPro" id="IPR019819">
    <property type="entry name" value="Carboxylesterase_B_CS"/>
</dbReference>
<dbReference type="SMART" id="SM00271">
    <property type="entry name" value="DnaJ"/>
    <property type="match status" value="1"/>
</dbReference>
<dbReference type="PANTHER" id="PTHR43142:SF8">
    <property type="entry name" value="CARBOXYLIC ESTER HYDROLASE"/>
    <property type="match status" value="1"/>
</dbReference>